<comment type="caution">
    <text evidence="2">The sequence shown here is derived from an EMBL/GenBank/DDBJ whole genome shotgun (WGS) entry which is preliminary data.</text>
</comment>
<dbReference type="EMBL" id="JABZMK010000003">
    <property type="protein sequence ID" value="MBF1128789.1"/>
    <property type="molecule type" value="Genomic_DNA"/>
</dbReference>
<proteinExistence type="predicted"/>
<dbReference type="InterPro" id="IPR012337">
    <property type="entry name" value="RNaseH-like_sf"/>
</dbReference>
<gene>
    <name evidence="2" type="primary">ruvX</name>
    <name evidence="2" type="ORF">HXL70_01925</name>
</gene>
<dbReference type="SMART" id="SM00732">
    <property type="entry name" value="YqgFc"/>
    <property type="match status" value="1"/>
</dbReference>
<dbReference type="SUPFAM" id="SSF53098">
    <property type="entry name" value="Ribonuclease H-like"/>
    <property type="match status" value="1"/>
</dbReference>
<dbReference type="InterPro" id="IPR037027">
    <property type="entry name" value="YqgF/RNaseH-like_dom_sf"/>
</dbReference>
<sequence length="144" mass="16467">MILALDPGSVKTGVAVVYKNGSLARKKVIQTEDFEKEVQGVLDAYDIGVIVMGNGTHHKEMQQRTVMLLKEREKNVKIELVDEKYTTEMGETWYKREHPVTGWRRLIPDGFRRIPVPVDDYVAWIIACIYLGIVRAEDVGHKKV</sequence>
<accession>A0A930FNM5</accession>
<organism evidence="2 3">
    <name type="scientific">Dialister invisus</name>
    <dbReference type="NCBI Taxonomy" id="218538"/>
    <lineage>
        <taxon>Bacteria</taxon>
        <taxon>Bacillati</taxon>
        <taxon>Bacillota</taxon>
        <taxon>Negativicutes</taxon>
        <taxon>Veillonellales</taxon>
        <taxon>Veillonellaceae</taxon>
        <taxon>Dialister</taxon>
    </lineage>
</organism>
<name>A0A930FNM5_9FIRM</name>
<dbReference type="GO" id="GO:0006139">
    <property type="term" value="P:nucleobase-containing compound metabolic process"/>
    <property type="evidence" value="ECO:0007669"/>
    <property type="project" value="InterPro"/>
</dbReference>
<protein>
    <submittedName>
        <fullName evidence="2">Holliday junction resolvase RuvX</fullName>
    </submittedName>
</protein>
<dbReference type="InterPro" id="IPR006641">
    <property type="entry name" value="YqgF/RNaseH-like_dom"/>
</dbReference>
<evidence type="ECO:0000259" key="1">
    <source>
        <dbReference type="SMART" id="SM00732"/>
    </source>
</evidence>
<evidence type="ECO:0000313" key="2">
    <source>
        <dbReference type="EMBL" id="MBF1128789.1"/>
    </source>
</evidence>
<feature type="domain" description="YqgF/RNase H-like" evidence="1">
    <location>
        <begin position="1"/>
        <end position="89"/>
    </location>
</feature>
<dbReference type="Gene3D" id="3.30.420.140">
    <property type="entry name" value="YqgF/RNase H-like domain"/>
    <property type="match status" value="1"/>
</dbReference>
<dbReference type="InterPro" id="IPR032639">
    <property type="entry name" value="Tex_YqgF"/>
</dbReference>
<dbReference type="Proteomes" id="UP000757890">
    <property type="component" value="Unassembled WGS sequence"/>
</dbReference>
<reference evidence="2" key="1">
    <citation type="submission" date="2020-04" db="EMBL/GenBank/DDBJ databases">
        <title>Deep metagenomics examines the oral microbiome during advanced dental caries in children, revealing novel taxa and co-occurrences with host molecules.</title>
        <authorList>
            <person name="Baker J.L."/>
            <person name="Morton J.T."/>
            <person name="Dinis M."/>
            <person name="Alvarez R."/>
            <person name="Tran N.C."/>
            <person name="Knight R."/>
            <person name="Edlund A."/>
        </authorList>
    </citation>
    <scope>NUCLEOTIDE SEQUENCE</scope>
    <source>
        <strain evidence="2">JCVI_32_bin.14</strain>
    </source>
</reference>
<dbReference type="AlphaFoldDB" id="A0A930FNM5"/>
<dbReference type="RefSeq" id="WP_273348682.1">
    <property type="nucleotide sequence ID" value="NZ_CAKVSM010000010.1"/>
</dbReference>
<dbReference type="Pfam" id="PF16921">
    <property type="entry name" value="Tex_YqgF"/>
    <property type="match status" value="1"/>
</dbReference>
<evidence type="ECO:0000313" key="3">
    <source>
        <dbReference type="Proteomes" id="UP000757890"/>
    </source>
</evidence>